<gene>
    <name evidence="2" type="ORF">GCM10009838_51220</name>
</gene>
<feature type="domain" description="Bulb-type lectin" evidence="1">
    <location>
        <begin position="10"/>
        <end position="134"/>
    </location>
</feature>
<evidence type="ECO:0000259" key="1">
    <source>
        <dbReference type="PROSITE" id="PS50927"/>
    </source>
</evidence>
<evidence type="ECO:0000313" key="2">
    <source>
        <dbReference type="EMBL" id="GAA1983286.1"/>
    </source>
</evidence>
<accession>A0ABN2SAH0</accession>
<dbReference type="Proteomes" id="UP001499854">
    <property type="component" value="Unassembled WGS sequence"/>
</dbReference>
<dbReference type="InterPro" id="IPR001480">
    <property type="entry name" value="Bulb-type_lectin_dom"/>
</dbReference>
<reference evidence="2 3" key="1">
    <citation type="journal article" date="2019" name="Int. J. Syst. Evol. Microbiol.">
        <title>The Global Catalogue of Microorganisms (GCM) 10K type strain sequencing project: providing services to taxonomists for standard genome sequencing and annotation.</title>
        <authorList>
            <consortium name="The Broad Institute Genomics Platform"/>
            <consortium name="The Broad Institute Genome Sequencing Center for Infectious Disease"/>
            <person name="Wu L."/>
            <person name="Ma J."/>
        </authorList>
    </citation>
    <scope>NUCLEOTIDE SEQUENCE [LARGE SCALE GENOMIC DNA]</scope>
    <source>
        <strain evidence="2 3">JCM 16013</strain>
    </source>
</reference>
<dbReference type="Gene3D" id="2.90.10.10">
    <property type="entry name" value="Bulb-type lectin domain"/>
    <property type="match status" value="2"/>
</dbReference>
<organism evidence="2 3">
    <name type="scientific">Catenulispora subtropica</name>
    <dbReference type="NCBI Taxonomy" id="450798"/>
    <lineage>
        <taxon>Bacteria</taxon>
        <taxon>Bacillati</taxon>
        <taxon>Actinomycetota</taxon>
        <taxon>Actinomycetes</taxon>
        <taxon>Catenulisporales</taxon>
        <taxon>Catenulisporaceae</taxon>
        <taxon>Catenulispora</taxon>
    </lineage>
</organism>
<sequence length="149" mass="16600">MFFTTGVAHADTIVANFTLSFPDTYPGTTWYSGNFELTFQSDGNLVLYRWTDWKVMWATGTWGYDGGKGPATRIDWSSSGWAQIYNKYGERICYLAHNNANGGPYAPGGRAMLQDDGNFVFYTTADQPNWSTGTYGGRVATNNYCGYSH</sequence>
<protein>
    <recommendedName>
        <fullName evidence="1">Bulb-type lectin domain-containing protein</fullName>
    </recommendedName>
</protein>
<dbReference type="SUPFAM" id="SSF51110">
    <property type="entry name" value="alpha-D-mannose-specific plant lectins"/>
    <property type="match status" value="1"/>
</dbReference>
<proteinExistence type="predicted"/>
<evidence type="ECO:0000313" key="3">
    <source>
        <dbReference type="Proteomes" id="UP001499854"/>
    </source>
</evidence>
<dbReference type="InterPro" id="IPR036426">
    <property type="entry name" value="Bulb-type_lectin_dom_sf"/>
</dbReference>
<dbReference type="EMBL" id="BAAAQM010000031">
    <property type="protein sequence ID" value="GAA1983286.1"/>
    <property type="molecule type" value="Genomic_DNA"/>
</dbReference>
<keyword evidence="3" id="KW-1185">Reference proteome</keyword>
<dbReference type="PROSITE" id="PS50927">
    <property type="entry name" value="BULB_LECTIN"/>
    <property type="match status" value="1"/>
</dbReference>
<comment type="caution">
    <text evidence="2">The sequence shown here is derived from an EMBL/GenBank/DDBJ whole genome shotgun (WGS) entry which is preliminary data.</text>
</comment>
<name>A0ABN2SAH0_9ACTN</name>